<sequence>MEKVIEEGVFDAFIEGSNPVKQQSLKHSRKYLVTTKYTTSIDTSMKEKSTLNFAKALEPLFNGDFDNSNETSHSSNLENEYMELNQTQNKSLSEDNEILRPVIPIGPRFQAKVPKWEGTTKVKCHNNDDDLKWLGVEVWPMPNISENNTKGIGEERPDSYYCQDSRSVECVKLHTKEVREFLKSEIGATFSSLKFNGMGEEVSESWTLEEDKKFEYVLNLNTSSKAKIFWKLAMKHFPSKSLKCLINYYHNVYIPRRLSKET</sequence>
<evidence type="ECO:0000259" key="2">
    <source>
        <dbReference type="SMART" id="SM01189"/>
    </source>
</evidence>
<reference evidence="3 4" key="1">
    <citation type="submission" date="2019-04" db="EMBL/GenBank/DDBJ databases">
        <title>An improved genome assembly and genetic linkage map for asparagus bean, Vigna unguiculata ssp. sesquipedialis.</title>
        <authorList>
            <person name="Xia Q."/>
            <person name="Zhang R."/>
            <person name="Dong Y."/>
        </authorList>
    </citation>
    <scope>NUCLEOTIDE SEQUENCE [LARGE SCALE GENOMIC DNA]</scope>
    <source>
        <tissue evidence="3">Leaf</tissue>
    </source>
</reference>
<dbReference type="SMART" id="SM01189">
    <property type="entry name" value="ELM2"/>
    <property type="match status" value="1"/>
</dbReference>
<feature type="domain" description="ELM2" evidence="2">
    <location>
        <begin position="103"/>
        <end position="169"/>
    </location>
</feature>
<dbReference type="PANTHER" id="PTHR46872:SF10">
    <property type="entry name" value="MYB-LIKE DOMAIN-CONTAINING PROTEIN"/>
    <property type="match status" value="1"/>
</dbReference>
<protein>
    <recommendedName>
        <fullName evidence="2">ELM2 domain-containing protein</fullName>
    </recommendedName>
</protein>
<keyword evidence="4" id="KW-1185">Reference proteome</keyword>
<organism evidence="3 4">
    <name type="scientific">Vigna unguiculata</name>
    <name type="common">Cowpea</name>
    <dbReference type="NCBI Taxonomy" id="3917"/>
    <lineage>
        <taxon>Eukaryota</taxon>
        <taxon>Viridiplantae</taxon>
        <taxon>Streptophyta</taxon>
        <taxon>Embryophyta</taxon>
        <taxon>Tracheophyta</taxon>
        <taxon>Spermatophyta</taxon>
        <taxon>Magnoliopsida</taxon>
        <taxon>eudicotyledons</taxon>
        <taxon>Gunneridae</taxon>
        <taxon>Pentapetalae</taxon>
        <taxon>rosids</taxon>
        <taxon>fabids</taxon>
        <taxon>Fabales</taxon>
        <taxon>Fabaceae</taxon>
        <taxon>Papilionoideae</taxon>
        <taxon>50 kb inversion clade</taxon>
        <taxon>NPAAA clade</taxon>
        <taxon>indigoferoid/millettioid clade</taxon>
        <taxon>Phaseoleae</taxon>
        <taxon>Vigna</taxon>
    </lineage>
</organism>
<dbReference type="Proteomes" id="UP000501690">
    <property type="component" value="Linkage Group LG10"/>
</dbReference>
<proteinExistence type="predicted"/>
<name>A0A4D6NIC7_VIGUN</name>
<gene>
    <name evidence="3" type="ORF">DEO72_LG10g3123</name>
</gene>
<dbReference type="PANTHER" id="PTHR46872">
    <property type="entry name" value="DNA BINDING PROTEIN"/>
    <property type="match status" value="1"/>
</dbReference>
<dbReference type="AlphaFoldDB" id="A0A4D6NIC7"/>
<accession>A0A4D6NIC7</accession>
<dbReference type="EMBL" id="CP039354">
    <property type="protein sequence ID" value="QCE11885.1"/>
    <property type="molecule type" value="Genomic_DNA"/>
</dbReference>
<keyword evidence="1" id="KW-0539">Nucleus</keyword>
<evidence type="ECO:0000313" key="4">
    <source>
        <dbReference type="Proteomes" id="UP000501690"/>
    </source>
</evidence>
<evidence type="ECO:0000313" key="3">
    <source>
        <dbReference type="EMBL" id="QCE11885.1"/>
    </source>
</evidence>
<dbReference type="InterPro" id="IPR000949">
    <property type="entry name" value="ELM2_dom"/>
</dbReference>
<evidence type="ECO:0000256" key="1">
    <source>
        <dbReference type="ARBA" id="ARBA00023242"/>
    </source>
</evidence>